<dbReference type="Proteomes" id="UP001147746">
    <property type="component" value="Unassembled WGS sequence"/>
</dbReference>
<evidence type="ECO:0000313" key="7">
    <source>
        <dbReference type="Proteomes" id="UP001147746"/>
    </source>
</evidence>
<evidence type="ECO:0000256" key="4">
    <source>
        <dbReference type="SAM" id="MobiDB-lite"/>
    </source>
</evidence>
<keyword evidence="2" id="KW-0804">Transcription</keyword>
<dbReference type="AlphaFoldDB" id="A0A9W9PVR1"/>
<dbReference type="PANTHER" id="PTHR13964:SF27">
    <property type="entry name" value="HAT-TRICK, ISOFORM D"/>
    <property type="match status" value="1"/>
</dbReference>
<dbReference type="EMBL" id="JAPZBO010000008">
    <property type="protein sequence ID" value="KAJ5308274.1"/>
    <property type="molecule type" value="Genomic_DNA"/>
</dbReference>
<dbReference type="GO" id="GO:0006357">
    <property type="term" value="P:regulation of transcription by RNA polymerase II"/>
    <property type="evidence" value="ECO:0007669"/>
    <property type="project" value="TreeGrafter"/>
</dbReference>
<feature type="compositionally biased region" description="Low complexity" evidence="4">
    <location>
        <begin position="473"/>
        <end position="501"/>
    </location>
</feature>
<accession>A0A9W9PVR1</accession>
<dbReference type="Pfam" id="PF01388">
    <property type="entry name" value="ARID"/>
    <property type="match status" value="1"/>
</dbReference>
<evidence type="ECO:0000313" key="6">
    <source>
        <dbReference type="EMBL" id="KAJ5308274.1"/>
    </source>
</evidence>
<evidence type="ECO:0000259" key="5">
    <source>
        <dbReference type="PROSITE" id="PS51011"/>
    </source>
</evidence>
<dbReference type="InterPro" id="IPR036431">
    <property type="entry name" value="ARID_dom_sf"/>
</dbReference>
<dbReference type="GO" id="GO:0000976">
    <property type="term" value="F:transcription cis-regulatory region binding"/>
    <property type="evidence" value="ECO:0007669"/>
    <property type="project" value="TreeGrafter"/>
</dbReference>
<dbReference type="Gene3D" id="1.10.150.60">
    <property type="entry name" value="ARID DNA-binding domain"/>
    <property type="match status" value="1"/>
</dbReference>
<reference evidence="6" key="1">
    <citation type="submission" date="2022-12" db="EMBL/GenBank/DDBJ databases">
        <authorList>
            <person name="Petersen C."/>
        </authorList>
    </citation>
    <scope>NUCLEOTIDE SEQUENCE</scope>
    <source>
        <strain evidence="6">IBT 21472</strain>
    </source>
</reference>
<feature type="compositionally biased region" description="Polar residues" evidence="4">
    <location>
        <begin position="120"/>
        <end position="152"/>
    </location>
</feature>
<dbReference type="GO" id="GO:0016514">
    <property type="term" value="C:SWI/SNF complex"/>
    <property type="evidence" value="ECO:0007669"/>
    <property type="project" value="TreeGrafter"/>
</dbReference>
<keyword evidence="7" id="KW-1185">Reference proteome</keyword>
<evidence type="ECO:0000256" key="2">
    <source>
        <dbReference type="ARBA" id="ARBA00023163"/>
    </source>
</evidence>
<feature type="region of interest" description="Disordered" evidence="4">
    <location>
        <begin position="1"/>
        <end position="177"/>
    </location>
</feature>
<proteinExistence type="predicted"/>
<dbReference type="PANTHER" id="PTHR13964">
    <property type="entry name" value="RBP-RELATED"/>
    <property type="match status" value="1"/>
</dbReference>
<dbReference type="SUPFAM" id="SSF46774">
    <property type="entry name" value="ARID-like"/>
    <property type="match status" value="1"/>
</dbReference>
<feature type="compositionally biased region" description="Polar residues" evidence="4">
    <location>
        <begin position="11"/>
        <end position="65"/>
    </location>
</feature>
<keyword evidence="3" id="KW-0539">Nucleus</keyword>
<organism evidence="6 7">
    <name type="scientific">Penicillium atrosanguineum</name>
    <dbReference type="NCBI Taxonomy" id="1132637"/>
    <lineage>
        <taxon>Eukaryota</taxon>
        <taxon>Fungi</taxon>
        <taxon>Dikarya</taxon>
        <taxon>Ascomycota</taxon>
        <taxon>Pezizomycotina</taxon>
        <taxon>Eurotiomycetes</taxon>
        <taxon>Eurotiomycetidae</taxon>
        <taxon>Eurotiales</taxon>
        <taxon>Aspergillaceae</taxon>
        <taxon>Penicillium</taxon>
    </lineage>
</organism>
<feature type="compositionally biased region" description="Polar residues" evidence="4">
    <location>
        <begin position="104"/>
        <end position="114"/>
    </location>
</feature>
<dbReference type="InterPro" id="IPR001606">
    <property type="entry name" value="ARID_dom"/>
</dbReference>
<gene>
    <name evidence="6" type="ORF">N7476_008930</name>
</gene>
<feature type="compositionally biased region" description="Polar residues" evidence="4">
    <location>
        <begin position="166"/>
        <end position="177"/>
    </location>
</feature>
<sequence length="982" mass="107785">MNAWLADASTLPGQDNGAFNPSTIDPSAFLHTSPTPQDPTQFQRMFNNGVSRNASPGFHNPNQVIPSKRARPEDGMPMSPRPGPGGMPGSRSQTPQVPYPGYQGPTNGQAQFPQHPTPYQHLQQGASPNVTQSPIMQDFDQQSARMGTASPSPFSPAGPHVGGHMSPSQSDHGSRVNTPQNTNFMQGQAFPQGMGGQFQQGHGMSQAAQQPSMQAQFGGMQQGGMQQVPQGYHQAIAAQQARLQMQMQQQNQNRPMNANQQMAPRPVGSGGMNPQGNPQQMQAIRQMQQNIAKPNNPEVFVRGLQKFMMARNLPLDMNPVICGRQLNLLQLYGTVMRMGGSKKVTQMNMWPHVAQQFQFAQMQFPTAAQEIRDYHSRNLAPYEQAFLSSQQKQVADQMQQGGIQRQPNDPSAMQQFQSPSVKPGQGFEQPQQLANSPQNNTPISTNSQATPVNGFATPTQAPSQKKPPQSGHRLSVSRQSQSSVPPTDAASQFAAPSPSQQGKGTATTPVQAEQKPEKFVKKPIEDPYEPMALDDPRLHGPINVEEMYRLGDDILKLRPGIPGFAELGVIDFHALNMSLKSGILGEIRVALETLTTVSCDPQVHISLHNCEDLVESLVDCAQDQVDYLVKHIPQTSAVMQLQSYEDVTRACYSEFTSLADVPEFGSVEYECDRAVDRIIAITTIFRNFSFPADSTLAAFAVPSLTQFFADVCRYLGTRKMFLRSNQNTLEFMKDAVIFMSNTAHVMPMPGQEEALNLLTFLLSFSPLPEPSMKSDRVMFTAFNPSVHRYTPAAVDALAKFLAKDDTNRTHFSAIFSGDGSAPRPELLTRAFGLAISPIPHKSVLAAADARQIFLMHGLLAADVLTTFVDPIMAKCWLGSTDGFAVHLLRLSCMLCNERFPQISMRPRPQAESEAIAFGSIIHRGLAILRRLAEKSKQVDDSSPLRFPSGIVPRKEQLLGALLLPNIDPTIIRQLITYSRLAE</sequence>
<comment type="caution">
    <text evidence="6">The sequence shown here is derived from an EMBL/GenBank/DDBJ whole genome shotgun (WGS) entry which is preliminary data.</text>
</comment>
<dbReference type="SMART" id="SM01014">
    <property type="entry name" value="ARID"/>
    <property type="match status" value="1"/>
</dbReference>
<feature type="compositionally biased region" description="Polar residues" evidence="4">
    <location>
        <begin position="390"/>
        <end position="420"/>
    </location>
</feature>
<reference evidence="6" key="2">
    <citation type="journal article" date="2023" name="IMA Fungus">
        <title>Comparative genomic study of the Penicillium genus elucidates a diverse pangenome and 15 lateral gene transfer events.</title>
        <authorList>
            <person name="Petersen C."/>
            <person name="Sorensen T."/>
            <person name="Nielsen M.R."/>
            <person name="Sondergaard T.E."/>
            <person name="Sorensen J.L."/>
            <person name="Fitzpatrick D.A."/>
            <person name="Frisvad J.C."/>
            <person name="Nielsen K.L."/>
        </authorList>
    </citation>
    <scope>NUCLEOTIDE SEQUENCE</scope>
    <source>
        <strain evidence="6">IBT 21472</strain>
    </source>
</reference>
<dbReference type="PROSITE" id="PS51011">
    <property type="entry name" value="ARID"/>
    <property type="match status" value="1"/>
</dbReference>
<evidence type="ECO:0000256" key="3">
    <source>
        <dbReference type="ARBA" id="ARBA00023242"/>
    </source>
</evidence>
<dbReference type="InterPro" id="IPR051232">
    <property type="entry name" value="ARID/SWI1_ChromRemod"/>
</dbReference>
<keyword evidence="1" id="KW-0805">Transcription regulation</keyword>
<evidence type="ECO:0000256" key="1">
    <source>
        <dbReference type="ARBA" id="ARBA00023015"/>
    </source>
</evidence>
<feature type="compositionally biased region" description="Polar residues" evidence="4">
    <location>
        <begin position="502"/>
        <end position="511"/>
    </location>
</feature>
<feature type="domain" description="ARID" evidence="5">
    <location>
        <begin position="294"/>
        <end position="387"/>
    </location>
</feature>
<feature type="region of interest" description="Disordered" evidence="4">
    <location>
        <begin position="390"/>
        <end position="516"/>
    </location>
</feature>
<name>A0A9W9PVR1_9EURO</name>
<dbReference type="SMART" id="SM00501">
    <property type="entry name" value="BRIGHT"/>
    <property type="match status" value="1"/>
</dbReference>
<protein>
    <recommendedName>
        <fullName evidence="5">ARID domain-containing protein</fullName>
    </recommendedName>
</protein>
<feature type="compositionally biased region" description="Polar residues" evidence="4">
    <location>
        <begin position="428"/>
        <end position="467"/>
    </location>
</feature>